<dbReference type="GeneID" id="20089475"/>
<organism evidence="2">
    <name type="scientific">Aphanomyces invadans</name>
    <dbReference type="NCBI Taxonomy" id="157072"/>
    <lineage>
        <taxon>Eukaryota</taxon>
        <taxon>Sar</taxon>
        <taxon>Stramenopiles</taxon>
        <taxon>Oomycota</taxon>
        <taxon>Saprolegniomycetes</taxon>
        <taxon>Saprolegniales</taxon>
        <taxon>Verrucalvaceae</taxon>
        <taxon>Aphanomyces</taxon>
    </lineage>
</organism>
<keyword evidence="1" id="KW-0732">Signal</keyword>
<evidence type="ECO:0000256" key="1">
    <source>
        <dbReference type="SAM" id="SignalP"/>
    </source>
</evidence>
<protein>
    <recommendedName>
        <fullName evidence="3">Doublecortin domain-containing protein</fullName>
    </recommendedName>
</protein>
<dbReference type="GO" id="GO:0035556">
    <property type="term" value="P:intracellular signal transduction"/>
    <property type="evidence" value="ECO:0007669"/>
    <property type="project" value="InterPro"/>
</dbReference>
<gene>
    <name evidence="2" type="ORF">H310_12425</name>
</gene>
<dbReference type="EMBL" id="KI913990">
    <property type="protein sequence ID" value="ETV93657.1"/>
    <property type="molecule type" value="Genomic_DNA"/>
</dbReference>
<name>A0A024TJW8_9STRA</name>
<dbReference type="OrthoDB" id="65523at2759"/>
<accession>A0A024TJW8</accession>
<dbReference type="VEuPathDB" id="FungiDB:H310_12425"/>
<dbReference type="InterPro" id="IPR036572">
    <property type="entry name" value="Doublecortin_dom_sf"/>
</dbReference>
<proteinExistence type="predicted"/>
<feature type="chain" id="PRO_5001534368" description="Doublecortin domain-containing protein" evidence="1">
    <location>
        <begin position="28"/>
        <end position="295"/>
    </location>
</feature>
<dbReference type="AlphaFoldDB" id="A0A024TJW8"/>
<evidence type="ECO:0008006" key="3">
    <source>
        <dbReference type="Google" id="ProtNLM"/>
    </source>
</evidence>
<reference evidence="2" key="1">
    <citation type="submission" date="2013-12" db="EMBL/GenBank/DDBJ databases">
        <title>The Genome Sequence of Aphanomyces invadans NJM9701.</title>
        <authorList>
            <consortium name="The Broad Institute Genomics Platform"/>
            <person name="Russ C."/>
            <person name="Tyler B."/>
            <person name="van West P."/>
            <person name="Dieguez-Uribeondo J."/>
            <person name="Young S.K."/>
            <person name="Zeng Q."/>
            <person name="Gargeya S."/>
            <person name="Fitzgerald M."/>
            <person name="Abouelleil A."/>
            <person name="Alvarado L."/>
            <person name="Chapman S.B."/>
            <person name="Gainer-Dewar J."/>
            <person name="Goldberg J."/>
            <person name="Griggs A."/>
            <person name="Gujja S."/>
            <person name="Hansen M."/>
            <person name="Howarth C."/>
            <person name="Imamovic A."/>
            <person name="Ireland A."/>
            <person name="Larimer J."/>
            <person name="McCowan C."/>
            <person name="Murphy C."/>
            <person name="Pearson M."/>
            <person name="Poon T.W."/>
            <person name="Priest M."/>
            <person name="Roberts A."/>
            <person name="Saif S."/>
            <person name="Shea T."/>
            <person name="Sykes S."/>
            <person name="Wortman J."/>
            <person name="Nusbaum C."/>
            <person name="Birren B."/>
        </authorList>
    </citation>
    <scope>NUCLEOTIDE SEQUENCE [LARGE SCALE GENOMIC DNA]</scope>
    <source>
        <strain evidence="2">NJM9701</strain>
    </source>
</reference>
<dbReference type="SUPFAM" id="SSF89837">
    <property type="entry name" value="Doublecortin (DC)"/>
    <property type="match status" value="1"/>
</dbReference>
<dbReference type="Gene3D" id="3.10.20.230">
    <property type="entry name" value="Doublecortin domain"/>
    <property type="match status" value="1"/>
</dbReference>
<evidence type="ECO:0000313" key="2">
    <source>
        <dbReference type="EMBL" id="ETV93657.1"/>
    </source>
</evidence>
<dbReference type="RefSeq" id="XP_008877698.1">
    <property type="nucleotide sequence ID" value="XM_008879476.1"/>
</dbReference>
<sequence>MPRTRRTATAALLAITLVVGFLGAVSGISVVVFPNGRDHTTTPTVMSKIQGMTVQVGPDQAKTGQALAAYLSTIAALGYHGDRVYKATGVAVTAYDQLVEQEHVYVAAPGQPFVAPHPESVEEASAAAVDGATGDIDVKTPIVVTFWNKFDAPVDVYWFDTHIYNLDANETQRFHGLHGDLLTIKNADSDAVFEQYVDVSHGHEQEFHVPGGIEIEFRNHFESEPVDIYWFDTAHAHLPPQSKISLHANDGDEFTLVDSDGAIVATHVLTEADGPIQFLAVPLEVHDQLPEHEEL</sequence>
<feature type="signal peptide" evidence="1">
    <location>
        <begin position="1"/>
        <end position="27"/>
    </location>
</feature>